<reference evidence="7" key="1">
    <citation type="submission" date="2023-10" db="EMBL/GenBank/DDBJ databases">
        <authorList>
            <person name="Chen Y."/>
            <person name="Shah S."/>
            <person name="Dougan E. K."/>
            <person name="Thang M."/>
            <person name="Chan C."/>
        </authorList>
    </citation>
    <scope>NUCLEOTIDE SEQUENCE [LARGE SCALE GENOMIC DNA]</scope>
</reference>
<accession>A0ABN9SZN6</accession>
<feature type="compositionally biased region" description="Basic and acidic residues" evidence="5">
    <location>
        <begin position="11"/>
        <end position="21"/>
    </location>
</feature>
<keyword evidence="3" id="KW-0862">Zinc</keyword>
<evidence type="ECO:0000313" key="7">
    <source>
        <dbReference type="EMBL" id="CAK0838082.1"/>
    </source>
</evidence>
<evidence type="ECO:0000256" key="5">
    <source>
        <dbReference type="SAM" id="MobiDB-lite"/>
    </source>
</evidence>
<feature type="compositionally biased region" description="Low complexity" evidence="5">
    <location>
        <begin position="39"/>
        <end position="54"/>
    </location>
</feature>
<dbReference type="Proteomes" id="UP001189429">
    <property type="component" value="Unassembled WGS sequence"/>
</dbReference>
<dbReference type="EMBL" id="CAUYUJ010014196">
    <property type="protein sequence ID" value="CAK0838082.1"/>
    <property type="molecule type" value="Genomic_DNA"/>
</dbReference>
<feature type="non-terminal residue" evidence="7">
    <location>
        <position position="1"/>
    </location>
</feature>
<feature type="region of interest" description="Disordered" evidence="5">
    <location>
        <begin position="1"/>
        <end position="64"/>
    </location>
</feature>
<keyword evidence="1" id="KW-0479">Metal-binding</keyword>
<protein>
    <recommendedName>
        <fullName evidence="6">RanBP2-type domain-containing protein</fullName>
    </recommendedName>
</protein>
<proteinExistence type="predicted"/>
<keyword evidence="2 4" id="KW-0863">Zinc-finger</keyword>
<evidence type="ECO:0000256" key="1">
    <source>
        <dbReference type="ARBA" id="ARBA00022723"/>
    </source>
</evidence>
<feature type="non-terminal residue" evidence="7">
    <location>
        <position position="362"/>
    </location>
</feature>
<evidence type="ECO:0000256" key="3">
    <source>
        <dbReference type="ARBA" id="ARBA00022833"/>
    </source>
</evidence>
<dbReference type="InterPro" id="IPR036443">
    <property type="entry name" value="Znf_RanBP2_sf"/>
</dbReference>
<dbReference type="SUPFAM" id="SSF90209">
    <property type="entry name" value="Ran binding protein zinc finger-like"/>
    <property type="match status" value="1"/>
</dbReference>
<gene>
    <name evidence="7" type="ORF">PCOR1329_LOCUS34110</name>
</gene>
<dbReference type="PROSITE" id="PS50199">
    <property type="entry name" value="ZF_RANBP2_2"/>
    <property type="match status" value="1"/>
</dbReference>
<comment type="caution">
    <text evidence="7">The sequence shown here is derived from an EMBL/GenBank/DDBJ whole genome shotgun (WGS) entry which is preliminary data.</text>
</comment>
<sequence>PVAKQAPWRRVAREPTRDSLRDQILQNRQEFEAAKAKGSSEPAAQACSAASVASTERAPEADRAKSWKCSDPKCRFKNVGFREHCWMCTASAPPHILEQHPAIRRRAVQGVPQEPKEEEPQGAARLKAQQEGFCTKEEGQRTMKERAISCRLEGEIKCFAQSVLERRPDSVLTSRPAASTCEMVPPETKKNRNVLDYAFMLWRRQVVRDRGCVSTGGNAYDFNNFKGNGVAEQSLFWGPDTLGSGTNNGEGEEKDHGPNPVGAGLYGHVGGGDLGSDAYDLDGDEEFTSGIPDLPAVPPWHSVDVETDVVTDSTAAGAKDGDELTREHDREKLEKCWALFYDSGSSSDKAKAMEEVKAMLAM</sequence>
<evidence type="ECO:0000313" key="8">
    <source>
        <dbReference type="Proteomes" id="UP001189429"/>
    </source>
</evidence>
<name>A0ABN9SZN6_9DINO</name>
<dbReference type="InterPro" id="IPR001876">
    <property type="entry name" value="Znf_RanBP2"/>
</dbReference>
<keyword evidence="8" id="KW-1185">Reference proteome</keyword>
<evidence type="ECO:0000256" key="4">
    <source>
        <dbReference type="PROSITE-ProRule" id="PRU00322"/>
    </source>
</evidence>
<dbReference type="PROSITE" id="PS01358">
    <property type="entry name" value="ZF_RANBP2_1"/>
    <property type="match status" value="1"/>
</dbReference>
<evidence type="ECO:0000259" key="6">
    <source>
        <dbReference type="PROSITE" id="PS50199"/>
    </source>
</evidence>
<evidence type="ECO:0000256" key="2">
    <source>
        <dbReference type="ARBA" id="ARBA00022771"/>
    </source>
</evidence>
<feature type="domain" description="RanBP2-type" evidence="6">
    <location>
        <begin position="63"/>
        <end position="94"/>
    </location>
</feature>
<organism evidence="7 8">
    <name type="scientific">Prorocentrum cordatum</name>
    <dbReference type="NCBI Taxonomy" id="2364126"/>
    <lineage>
        <taxon>Eukaryota</taxon>
        <taxon>Sar</taxon>
        <taxon>Alveolata</taxon>
        <taxon>Dinophyceae</taxon>
        <taxon>Prorocentrales</taxon>
        <taxon>Prorocentraceae</taxon>
        <taxon>Prorocentrum</taxon>
    </lineage>
</organism>